<organism evidence="2">
    <name type="scientific">bioreactor metagenome</name>
    <dbReference type="NCBI Taxonomy" id="1076179"/>
    <lineage>
        <taxon>unclassified sequences</taxon>
        <taxon>metagenomes</taxon>
        <taxon>ecological metagenomes</taxon>
    </lineage>
</organism>
<dbReference type="Pfam" id="PF00395">
    <property type="entry name" value="SLH"/>
    <property type="match status" value="1"/>
</dbReference>
<dbReference type="EMBL" id="VSSQ01003413">
    <property type="protein sequence ID" value="MPM20570.1"/>
    <property type="molecule type" value="Genomic_DNA"/>
</dbReference>
<proteinExistence type="predicted"/>
<dbReference type="SUPFAM" id="SSF56935">
    <property type="entry name" value="Porins"/>
    <property type="match status" value="1"/>
</dbReference>
<dbReference type="PANTHER" id="PTHR43308:SF1">
    <property type="entry name" value="OUTER MEMBRANE PROTEIN ALPHA"/>
    <property type="match status" value="1"/>
</dbReference>
<dbReference type="InterPro" id="IPR001119">
    <property type="entry name" value="SLH_dom"/>
</dbReference>
<dbReference type="AlphaFoldDB" id="A0A644XWH2"/>
<sequence>MKRNFTLILALMFVLGIAGSAFAASNPFVDVPAKHWSYDAVSKLGKAGIVDGYGDGTFRGDKTLTRYELAQIVAKAMVNSEKADAETKVLIDKLAAEFSDELGNLGVRVKKMEQKMGTIQWKGDGRFRFQDKHNGINTETQSRLRFGMTADVNPNVKFNGKWMVQRHTFYGTTDKDDDMINESSFTFKDFYGTELTLGRQSVKVGSTGYFLQTWGLTDGAQVKFGNVAKVTAGYADFANATKATYTTPDATAKNAIGEAYYVNVDVKTSKASTVTGYYLEEVAGGIRDYTVYGAGFNSKLNKVWSIAGDYLTNTEAANDPKGYVFKVNYKGAKAANPGSWGLTVEYDKWPKGTYVSWTDYVNNAAVPTSGSKYIGVNAKYTLAKNVVWTGIHTYERKNADTGAKVDPLTKLQLDFTF</sequence>
<evidence type="ECO:0000259" key="1">
    <source>
        <dbReference type="PROSITE" id="PS51272"/>
    </source>
</evidence>
<evidence type="ECO:0000313" key="2">
    <source>
        <dbReference type="EMBL" id="MPM20570.1"/>
    </source>
</evidence>
<dbReference type="InterPro" id="IPR051465">
    <property type="entry name" value="Cell_Envelope_Struct_Comp"/>
</dbReference>
<gene>
    <name evidence="2" type="ORF">SDC9_67001</name>
</gene>
<accession>A0A644XWH2</accession>
<comment type="caution">
    <text evidence="2">The sequence shown here is derived from an EMBL/GenBank/DDBJ whole genome shotgun (WGS) entry which is preliminary data.</text>
</comment>
<reference evidence="2" key="1">
    <citation type="submission" date="2019-08" db="EMBL/GenBank/DDBJ databases">
        <authorList>
            <person name="Kucharzyk K."/>
            <person name="Murdoch R.W."/>
            <person name="Higgins S."/>
            <person name="Loffler F."/>
        </authorList>
    </citation>
    <scope>NUCLEOTIDE SEQUENCE</scope>
</reference>
<protein>
    <recommendedName>
        <fullName evidence="1">SLH domain-containing protein</fullName>
    </recommendedName>
</protein>
<dbReference type="PROSITE" id="PS51272">
    <property type="entry name" value="SLH"/>
    <property type="match status" value="1"/>
</dbReference>
<name>A0A644XWH2_9ZZZZ</name>
<dbReference type="PANTHER" id="PTHR43308">
    <property type="entry name" value="OUTER MEMBRANE PROTEIN ALPHA-RELATED"/>
    <property type="match status" value="1"/>
</dbReference>
<feature type="domain" description="SLH" evidence="1">
    <location>
        <begin position="24"/>
        <end position="87"/>
    </location>
</feature>